<comment type="caution">
    <text evidence="3">The sequence shown here is derived from an EMBL/GenBank/DDBJ whole genome shotgun (WGS) entry which is preliminary data.</text>
</comment>
<dbReference type="Pfam" id="PF01425">
    <property type="entry name" value="Amidase"/>
    <property type="match status" value="1"/>
</dbReference>
<dbReference type="EMBL" id="JACJPW010000157">
    <property type="protein sequence ID" value="MBD2186001.1"/>
    <property type="molecule type" value="Genomic_DNA"/>
</dbReference>
<accession>A0A926VLG9</accession>
<dbReference type="InterPro" id="IPR000120">
    <property type="entry name" value="Amidase"/>
</dbReference>
<dbReference type="Gene3D" id="3.90.1300.10">
    <property type="entry name" value="Amidase signature (AS) domain"/>
    <property type="match status" value="1"/>
</dbReference>
<feature type="domain" description="Amidase" evidence="2">
    <location>
        <begin position="35"/>
        <end position="453"/>
    </location>
</feature>
<proteinExistence type="inferred from homology"/>
<keyword evidence="4" id="KW-1185">Reference proteome</keyword>
<reference evidence="3" key="2">
    <citation type="submission" date="2020-08" db="EMBL/GenBank/DDBJ databases">
        <authorList>
            <person name="Chen M."/>
            <person name="Teng W."/>
            <person name="Zhao L."/>
            <person name="Hu C."/>
            <person name="Zhou Y."/>
            <person name="Han B."/>
            <person name="Song L."/>
            <person name="Shu W."/>
        </authorList>
    </citation>
    <scope>NUCLEOTIDE SEQUENCE</scope>
    <source>
        <strain evidence="3">FACHB-1375</strain>
    </source>
</reference>
<dbReference type="Proteomes" id="UP000641646">
    <property type="component" value="Unassembled WGS sequence"/>
</dbReference>
<dbReference type="GO" id="GO:0003824">
    <property type="term" value="F:catalytic activity"/>
    <property type="evidence" value="ECO:0007669"/>
    <property type="project" value="InterPro"/>
</dbReference>
<dbReference type="PROSITE" id="PS00571">
    <property type="entry name" value="AMIDASES"/>
    <property type="match status" value="1"/>
</dbReference>
<gene>
    <name evidence="3" type="ORF">H6G03_33915</name>
</gene>
<dbReference type="PANTHER" id="PTHR11895">
    <property type="entry name" value="TRANSAMIDASE"/>
    <property type="match status" value="1"/>
</dbReference>
<dbReference type="AlphaFoldDB" id="A0A926VLG9"/>
<reference evidence="3" key="1">
    <citation type="journal article" date="2015" name="ISME J.">
        <title>Draft Genome Sequence of Streptomyces incarnatus NRRL8089, which Produces the Nucleoside Antibiotic Sinefungin.</title>
        <authorList>
            <person name="Oshima K."/>
            <person name="Hattori M."/>
            <person name="Shimizu H."/>
            <person name="Fukuda K."/>
            <person name="Nemoto M."/>
            <person name="Inagaki K."/>
            <person name="Tamura T."/>
        </authorList>
    </citation>
    <scope>NUCLEOTIDE SEQUENCE</scope>
    <source>
        <strain evidence="3">FACHB-1375</strain>
    </source>
</reference>
<sequence>MIDDREPIASKVDLAFTPALEQARLIRSKEISPLELVEVYLERIQRLDAQLGSYFTVMADLALADAKAKTEQLGKGDTSDLPPFFGVPISIKDLNPVAGVPCSYGTPVLRSQVAAFDDGVVMRIKQAGFIILGKTATSELGSLPYTEPPGFPPARNPWNLDYTPGGSSGGAAASVAAGLCAVAQGSDGGGSIRGPAFCCGLVGIKPSRGRVSYAPIGDRQSGIGANGPIARTVADAAALLDVMSGYITGDPYWLPDPNPSFLVASSQKPDRLRIAFATAIPPIGEASQECQKPVLEIAKLLEEFGHSVAPGCPDFNGLVEPFTTVWLSGVAASGIPKEALGSVNRYLAERTCDAGQYLRAVCQMQVIARRIVGFFDNFDVLVLPVYLHPTIRVGEWANLSPEETMPKLANWVAPCPPFNASGQPSIAIPVGFDSNGLPLGVQLVGRPAQEATLISLAAQIETAKPWIGKRPAFALS</sequence>
<dbReference type="SUPFAM" id="SSF75304">
    <property type="entry name" value="Amidase signature (AS) enzymes"/>
    <property type="match status" value="1"/>
</dbReference>
<organism evidence="3 4">
    <name type="scientific">Aerosakkonema funiforme FACHB-1375</name>
    <dbReference type="NCBI Taxonomy" id="2949571"/>
    <lineage>
        <taxon>Bacteria</taxon>
        <taxon>Bacillati</taxon>
        <taxon>Cyanobacteriota</taxon>
        <taxon>Cyanophyceae</taxon>
        <taxon>Oscillatoriophycideae</taxon>
        <taxon>Aerosakkonematales</taxon>
        <taxon>Aerosakkonemataceae</taxon>
        <taxon>Aerosakkonema</taxon>
    </lineage>
</organism>
<dbReference type="PANTHER" id="PTHR11895:SF7">
    <property type="entry name" value="GLUTAMYL-TRNA(GLN) AMIDOTRANSFERASE SUBUNIT A, MITOCHONDRIAL"/>
    <property type="match status" value="1"/>
</dbReference>
<dbReference type="RefSeq" id="WP_190474883.1">
    <property type="nucleotide sequence ID" value="NZ_JACJPW010000157.1"/>
</dbReference>
<evidence type="ECO:0000259" key="2">
    <source>
        <dbReference type="Pfam" id="PF01425"/>
    </source>
</evidence>
<dbReference type="InterPro" id="IPR023631">
    <property type="entry name" value="Amidase_dom"/>
</dbReference>
<dbReference type="InterPro" id="IPR036928">
    <property type="entry name" value="AS_sf"/>
</dbReference>
<protein>
    <submittedName>
        <fullName evidence="3">Amidase</fullName>
    </submittedName>
</protein>
<evidence type="ECO:0000256" key="1">
    <source>
        <dbReference type="ARBA" id="ARBA00009199"/>
    </source>
</evidence>
<evidence type="ECO:0000313" key="4">
    <source>
        <dbReference type="Proteomes" id="UP000641646"/>
    </source>
</evidence>
<name>A0A926VLG9_9CYAN</name>
<dbReference type="InterPro" id="IPR020556">
    <property type="entry name" value="Amidase_CS"/>
</dbReference>
<evidence type="ECO:0000313" key="3">
    <source>
        <dbReference type="EMBL" id="MBD2186001.1"/>
    </source>
</evidence>
<comment type="similarity">
    <text evidence="1">Belongs to the amidase family.</text>
</comment>